<accession>A0A3S3ANX4</accession>
<evidence type="ECO:0008006" key="3">
    <source>
        <dbReference type="Google" id="ProtNLM"/>
    </source>
</evidence>
<gene>
    <name evidence="1" type="ORF">EGT67_10930</name>
</gene>
<evidence type="ECO:0000313" key="2">
    <source>
        <dbReference type="Proteomes" id="UP000286208"/>
    </source>
</evidence>
<dbReference type="AlphaFoldDB" id="A0A3S3ANX4"/>
<keyword evidence="2" id="KW-1185">Reference proteome</keyword>
<sequence>MPDVDSHIIRRAEALRRGAADHQLQRQCRTGAWRRLRPGRYAPRAEFDALDARERHRLRAVETLRAAASDAVFSHQSAAVLHGLDLWNTPLAVAHLTRSRPTGGRRTRHRHVHSATLRPDEITEVDGLAVTTVARTVADLARTLPFEQAVVVGDHALHASGLTADDLAAVADTIAPHVGRRRVHRVLDQLDGRSESVGESRSRVLMVREQLPVPNCQSNLYGADGNHLGRVDFLFEEFGVVGEFDGRGKYGRLVPDGQVPADVVWAEKKREDAIRATGRQVVRWSWDELETPYVIVRRIRDAFERARLSTQPRGYVEHTPQA</sequence>
<dbReference type="OrthoDB" id="5517693at2"/>
<dbReference type="EMBL" id="RKLP01000005">
    <property type="protein sequence ID" value="RVW09311.1"/>
    <property type="molecule type" value="Genomic_DNA"/>
</dbReference>
<proteinExistence type="predicted"/>
<protein>
    <recommendedName>
        <fullName evidence="3">Transcriptional regulator, AbiEi antitoxin, Type IV TA system</fullName>
    </recommendedName>
</protein>
<dbReference type="Proteomes" id="UP000286208">
    <property type="component" value="Unassembled WGS sequence"/>
</dbReference>
<reference evidence="1 2" key="1">
    <citation type="submission" date="2018-11" db="EMBL/GenBank/DDBJ databases">
        <title>Rhodococcus spongicola sp. nov. and Rhodococcus xishaensis sp. nov. from marine sponges.</title>
        <authorList>
            <person name="Li L."/>
            <person name="Lin H.W."/>
        </authorList>
    </citation>
    <scope>NUCLEOTIDE SEQUENCE [LARGE SCALE GENOMIC DNA]</scope>
    <source>
        <strain evidence="1 2">CCTCC AB2014297</strain>
    </source>
</reference>
<organism evidence="1 2">
    <name type="scientific">Prescottella agglutinans</name>
    <dbReference type="NCBI Taxonomy" id="1644129"/>
    <lineage>
        <taxon>Bacteria</taxon>
        <taxon>Bacillati</taxon>
        <taxon>Actinomycetota</taxon>
        <taxon>Actinomycetes</taxon>
        <taxon>Mycobacteriales</taxon>
        <taxon>Nocardiaceae</taxon>
        <taxon>Prescottella</taxon>
    </lineage>
</organism>
<comment type="caution">
    <text evidence="1">The sequence shown here is derived from an EMBL/GenBank/DDBJ whole genome shotgun (WGS) entry which is preliminary data.</text>
</comment>
<evidence type="ECO:0000313" key="1">
    <source>
        <dbReference type="EMBL" id="RVW09311.1"/>
    </source>
</evidence>
<name>A0A3S3ANX4_9NOCA</name>